<organism evidence="2 3">
    <name type="scientific">Thalictrum thalictroides</name>
    <name type="common">Rue-anemone</name>
    <name type="synonym">Anemone thalictroides</name>
    <dbReference type="NCBI Taxonomy" id="46969"/>
    <lineage>
        <taxon>Eukaryota</taxon>
        <taxon>Viridiplantae</taxon>
        <taxon>Streptophyta</taxon>
        <taxon>Embryophyta</taxon>
        <taxon>Tracheophyta</taxon>
        <taxon>Spermatophyta</taxon>
        <taxon>Magnoliopsida</taxon>
        <taxon>Ranunculales</taxon>
        <taxon>Ranunculaceae</taxon>
        <taxon>Thalictroideae</taxon>
        <taxon>Thalictrum</taxon>
    </lineage>
</organism>
<name>A0A7J6VPY8_THATH</name>
<feature type="region of interest" description="Disordered" evidence="1">
    <location>
        <begin position="18"/>
        <end position="45"/>
    </location>
</feature>
<evidence type="ECO:0000256" key="1">
    <source>
        <dbReference type="SAM" id="MobiDB-lite"/>
    </source>
</evidence>
<dbReference type="AlphaFoldDB" id="A0A7J6VPY8"/>
<keyword evidence="3" id="KW-1185">Reference proteome</keyword>
<protein>
    <submittedName>
        <fullName evidence="2">Uncharacterized protein</fullName>
    </submittedName>
</protein>
<accession>A0A7J6VPY8</accession>
<comment type="caution">
    <text evidence="2">The sequence shown here is derived from an EMBL/GenBank/DDBJ whole genome shotgun (WGS) entry which is preliminary data.</text>
</comment>
<proteinExistence type="predicted"/>
<gene>
    <name evidence="2" type="ORF">FRX31_023244</name>
</gene>
<reference evidence="2 3" key="1">
    <citation type="submission" date="2020-06" db="EMBL/GenBank/DDBJ databases">
        <title>Transcriptomic and genomic resources for Thalictrum thalictroides and T. hernandezii: Facilitating candidate gene discovery in an emerging model plant lineage.</title>
        <authorList>
            <person name="Arias T."/>
            <person name="Riano-Pachon D.M."/>
            <person name="Di Stilio V.S."/>
        </authorList>
    </citation>
    <scope>NUCLEOTIDE SEQUENCE [LARGE SCALE GENOMIC DNA]</scope>
    <source>
        <strain evidence="3">cv. WT478/WT964</strain>
        <tissue evidence="2">Leaves</tissue>
    </source>
</reference>
<evidence type="ECO:0000313" key="2">
    <source>
        <dbReference type="EMBL" id="KAF5187169.1"/>
    </source>
</evidence>
<dbReference type="OrthoDB" id="1649880at2759"/>
<feature type="compositionally biased region" description="Polar residues" evidence="1">
    <location>
        <begin position="18"/>
        <end position="34"/>
    </location>
</feature>
<sequence>MAIFSAFFSWFASSGRVSSSSEKNISNQKINAVQSRKPAKTRSSSSAPILVSYFPTGSSLSRL</sequence>
<dbReference type="EMBL" id="JABWDY010028343">
    <property type="protein sequence ID" value="KAF5187169.1"/>
    <property type="molecule type" value="Genomic_DNA"/>
</dbReference>
<evidence type="ECO:0000313" key="3">
    <source>
        <dbReference type="Proteomes" id="UP000554482"/>
    </source>
</evidence>
<dbReference type="Proteomes" id="UP000554482">
    <property type="component" value="Unassembled WGS sequence"/>
</dbReference>